<dbReference type="PROSITE" id="PS51257">
    <property type="entry name" value="PROKAR_LIPOPROTEIN"/>
    <property type="match status" value="1"/>
</dbReference>
<reference evidence="2 3" key="1">
    <citation type="submission" date="2020-05" db="EMBL/GenBank/DDBJ databases">
        <title>Genomic Encyclopedia of Type Strains, Phase IV (KMG-V): Genome sequencing to study the core and pangenomes of soil and plant-associated prokaryotes.</title>
        <authorList>
            <person name="Whitman W."/>
        </authorList>
    </citation>
    <scope>NUCLEOTIDE SEQUENCE [LARGE SCALE GENOMIC DNA]</scope>
    <source>
        <strain evidence="2 3">9A</strain>
    </source>
</reference>
<evidence type="ECO:0000256" key="1">
    <source>
        <dbReference type="SAM" id="SignalP"/>
    </source>
</evidence>
<gene>
    <name evidence="2" type="ORF">HNP98_000581</name>
</gene>
<feature type="signal peptide" evidence="1">
    <location>
        <begin position="1"/>
        <end position="23"/>
    </location>
</feature>
<protein>
    <recommendedName>
        <fullName evidence="4">DUF3823 domain-containing protein</fullName>
    </recommendedName>
</protein>
<evidence type="ECO:0008006" key="4">
    <source>
        <dbReference type="Google" id="ProtNLM"/>
    </source>
</evidence>
<dbReference type="Proteomes" id="UP000779507">
    <property type="component" value="Unassembled WGS sequence"/>
</dbReference>
<accession>A0ABX2FKZ0</accession>
<proteinExistence type="predicted"/>
<keyword evidence="3" id="KW-1185">Reference proteome</keyword>
<name>A0ABX2FKZ0_9BACT</name>
<comment type="caution">
    <text evidence="2">The sequence shown here is derived from an EMBL/GenBank/DDBJ whole genome shotgun (WGS) entry which is preliminary data.</text>
</comment>
<sequence>MRTLFYSSLRWAGLLAIVGGALSGCLNPPDYSDTPSIDNARVSFQQRLTGNLGTRDSLVLTVSYQDGTGDLGLSTTDNTGVYDYMNGTNRNYFNYFLQPYVKDAQGNFQPRFTSAPGEYNGRFPRITADGTKEAPVKGDLRYSQSFGLGSPFRPGDVVHFVISIQDRALHESNQVTTNDITIP</sequence>
<dbReference type="EMBL" id="JABSNP010000002">
    <property type="protein sequence ID" value="NRT17774.1"/>
    <property type="molecule type" value="Genomic_DNA"/>
</dbReference>
<feature type="chain" id="PRO_5046325598" description="DUF3823 domain-containing protein" evidence="1">
    <location>
        <begin position="24"/>
        <end position="183"/>
    </location>
</feature>
<dbReference type="RefSeq" id="WP_173808546.1">
    <property type="nucleotide sequence ID" value="NZ_JABSNP010000002.1"/>
</dbReference>
<organism evidence="2 3">
    <name type="scientific">Hymenobacter caeli</name>
    <dbReference type="NCBI Taxonomy" id="2735894"/>
    <lineage>
        <taxon>Bacteria</taxon>
        <taxon>Pseudomonadati</taxon>
        <taxon>Bacteroidota</taxon>
        <taxon>Cytophagia</taxon>
        <taxon>Cytophagales</taxon>
        <taxon>Hymenobacteraceae</taxon>
        <taxon>Hymenobacter</taxon>
    </lineage>
</organism>
<keyword evidence="1" id="KW-0732">Signal</keyword>
<evidence type="ECO:0000313" key="2">
    <source>
        <dbReference type="EMBL" id="NRT17774.1"/>
    </source>
</evidence>
<evidence type="ECO:0000313" key="3">
    <source>
        <dbReference type="Proteomes" id="UP000779507"/>
    </source>
</evidence>